<keyword evidence="9" id="KW-1185">Reference proteome</keyword>
<dbReference type="PANTHER" id="PTHR23508">
    <property type="entry name" value="CARBOXYLIC ACID TRANSPORTER PROTEIN HOMOLOG"/>
    <property type="match status" value="1"/>
</dbReference>
<evidence type="ECO:0000313" key="9">
    <source>
        <dbReference type="Proteomes" id="UP000503540"/>
    </source>
</evidence>
<dbReference type="GO" id="GO:0005886">
    <property type="term" value="C:plasma membrane"/>
    <property type="evidence" value="ECO:0007669"/>
    <property type="project" value="UniProtKB-SubCell"/>
</dbReference>
<feature type="transmembrane region" description="Helical" evidence="6">
    <location>
        <begin position="39"/>
        <end position="57"/>
    </location>
</feature>
<dbReference type="RefSeq" id="WP_167476655.1">
    <property type="nucleotide sequence ID" value="NZ_CP046172.1"/>
</dbReference>
<organism evidence="8 9">
    <name type="scientific">Nocardia arthritidis</name>
    <dbReference type="NCBI Taxonomy" id="228602"/>
    <lineage>
        <taxon>Bacteria</taxon>
        <taxon>Bacillati</taxon>
        <taxon>Actinomycetota</taxon>
        <taxon>Actinomycetes</taxon>
        <taxon>Mycobacteriales</taxon>
        <taxon>Nocardiaceae</taxon>
        <taxon>Nocardia</taxon>
    </lineage>
</organism>
<evidence type="ECO:0000256" key="1">
    <source>
        <dbReference type="ARBA" id="ARBA00004651"/>
    </source>
</evidence>
<gene>
    <name evidence="8" type="ORF">F5544_31870</name>
</gene>
<sequence>MLRTTRIAVLLLFAAWTVDYVDRIVINYALAPIGHDLRLNHAQQGLVVSMFFLAYAAMQLPGGLLADRYGALTMGTIGLIGWSIFTGLTALAWSFSALLAMRFLFGLVQGVFPAAAYKAIAERSVPEQRTSASGWINSANAVGMLLAAVIAGTVLPAWGWRAMFAVISTLGLLMTLAWRRWMPQPLPHNDIGAAQRPSDHRAARSIRRSPALIGFALMYFGFNALMWGLSAWIPTYLSEERGLTLSRIALTVLPSTALGAVGVVVGARLSDRLGGRPRLIVVPAMTVVAALLFVLPRTGSTVVFGVVAAALTAVAGLCYMPAFSVVLRALPSTLIGSASAVILFGGQLAGVVAPAVFGVIIDRASYTTAFEALVIAALMTVIAAVCVPQTARAFRAAVPAPEETFHRGPGDELAGSLDQEFR</sequence>
<feature type="transmembrane region" description="Helical" evidence="6">
    <location>
        <begin position="245"/>
        <end position="267"/>
    </location>
</feature>
<dbReference type="AlphaFoldDB" id="A0A6G9YMR4"/>
<reference evidence="8 9" key="1">
    <citation type="journal article" date="2019" name="ACS Chem. Biol.">
        <title>Identification and Mobilization of a Cryptic Antibiotic Biosynthesis Gene Locus from a Human-Pathogenic Nocardia Isolate.</title>
        <authorList>
            <person name="Herisse M."/>
            <person name="Ishida K."/>
            <person name="Porter J.L."/>
            <person name="Howden B."/>
            <person name="Hertweck C."/>
            <person name="Stinear T.P."/>
            <person name="Pidot S.J."/>
        </authorList>
    </citation>
    <scope>NUCLEOTIDE SEQUENCE [LARGE SCALE GENOMIC DNA]</scope>
    <source>
        <strain evidence="8 9">AUSMDU00012717</strain>
    </source>
</reference>
<keyword evidence="2 6" id="KW-0812">Transmembrane</keyword>
<dbReference type="PANTHER" id="PTHR23508:SF10">
    <property type="entry name" value="CARBOXYLIC ACID TRANSPORTER PROTEIN HOMOLOG"/>
    <property type="match status" value="1"/>
</dbReference>
<feature type="transmembrane region" description="Helical" evidence="6">
    <location>
        <begin position="211"/>
        <end position="233"/>
    </location>
</feature>
<dbReference type="InterPro" id="IPR020846">
    <property type="entry name" value="MFS_dom"/>
</dbReference>
<dbReference type="InterPro" id="IPR011701">
    <property type="entry name" value="MFS"/>
</dbReference>
<dbReference type="KEGG" id="nah:F5544_31870"/>
<dbReference type="InterPro" id="IPR036259">
    <property type="entry name" value="MFS_trans_sf"/>
</dbReference>
<dbReference type="PROSITE" id="PS50850">
    <property type="entry name" value="MFS"/>
    <property type="match status" value="1"/>
</dbReference>
<protein>
    <submittedName>
        <fullName evidence="8">MFS transporter</fullName>
    </submittedName>
</protein>
<dbReference type="Pfam" id="PF07690">
    <property type="entry name" value="MFS_1"/>
    <property type="match status" value="1"/>
</dbReference>
<feature type="transmembrane region" description="Helical" evidence="6">
    <location>
        <begin position="99"/>
        <end position="120"/>
    </location>
</feature>
<evidence type="ECO:0000256" key="3">
    <source>
        <dbReference type="ARBA" id="ARBA00022989"/>
    </source>
</evidence>
<dbReference type="Proteomes" id="UP000503540">
    <property type="component" value="Chromosome"/>
</dbReference>
<feature type="transmembrane region" description="Helical" evidence="6">
    <location>
        <begin position="366"/>
        <end position="387"/>
    </location>
</feature>
<name>A0A6G9YMR4_9NOCA</name>
<evidence type="ECO:0000256" key="6">
    <source>
        <dbReference type="SAM" id="Phobius"/>
    </source>
</evidence>
<feature type="transmembrane region" description="Helical" evidence="6">
    <location>
        <begin position="158"/>
        <end position="178"/>
    </location>
</feature>
<keyword evidence="3 6" id="KW-1133">Transmembrane helix</keyword>
<dbReference type="SUPFAM" id="SSF103473">
    <property type="entry name" value="MFS general substrate transporter"/>
    <property type="match status" value="1"/>
</dbReference>
<keyword evidence="4 6" id="KW-0472">Membrane</keyword>
<dbReference type="Gene3D" id="1.20.1250.20">
    <property type="entry name" value="MFS general substrate transporter like domains"/>
    <property type="match status" value="2"/>
</dbReference>
<feature type="transmembrane region" description="Helical" evidence="6">
    <location>
        <begin position="132"/>
        <end position="152"/>
    </location>
</feature>
<feature type="transmembrane region" description="Helical" evidence="6">
    <location>
        <begin position="279"/>
        <end position="296"/>
    </location>
</feature>
<dbReference type="GO" id="GO:0046943">
    <property type="term" value="F:carboxylic acid transmembrane transporter activity"/>
    <property type="evidence" value="ECO:0007669"/>
    <property type="project" value="TreeGrafter"/>
</dbReference>
<evidence type="ECO:0000256" key="2">
    <source>
        <dbReference type="ARBA" id="ARBA00022692"/>
    </source>
</evidence>
<dbReference type="EMBL" id="CP046172">
    <property type="protein sequence ID" value="QIS14213.1"/>
    <property type="molecule type" value="Genomic_DNA"/>
</dbReference>
<proteinExistence type="predicted"/>
<evidence type="ECO:0000256" key="4">
    <source>
        <dbReference type="ARBA" id="ARBA00023136"/>
    </source>
</evidence>
<feature type="transmembrane region" description="Helical" evidence="6">
    <location>
        <begin position="69"/>
        <end position="93"/>
    </location>
</feature>
<evidence type="ECO:0000259" key="7">
    <source>
        <dbReference type="PROSITE" id="PS50850"/>
    </source>
</evidence>
<feature type="region of interest" description="Disordered" evidence="5">
    <location>
        <begin position="403"/>
        <end position="422"/>
    </location>
</feature>
<evidence type="ECO:0000313" key="8">
    <source>
        <dbReference type="EMBL" id="QIS14213.1"/>
    </source>
</evidence>
<accession>A0A6G9YMR4</accession>
<feature type="domain" description="Major facilitator superfamily (MFS) profile" evidence="7">
    <location>
        <begin position="8"/>
        <end position="395"/>
    </location>
</feature>
<comment type="subcellular location">
    <subcellularLocation>
        <location evidence="1">Cell membrane</location>
        <topology evidence="1">Multi-pass membrane protein</topology>
    </subcellularLocation>
</comment>
<feature type="transmembrane region" description="Helical" evidence="6">
    <location>
        <begin position="334"/>
        <end position="360"/>
    </location>
</feature>
<dbReference type="CDD" id="cd17319">
    <property type="entry name" value="MFS_ExuT_GudP_like"/>
    <property type="match status" value="1"/>
</dbReference>
<evidence type="ECO:0000256" key="5">
    <source>
        <dbReference type="SAM" id="MobiDB-lite"/>
    </source>
</evidence>
<feature type="transmembrane region" description="Helical" evidence="6">
    <location>
        <begin position="302"/>
        <end position="327"/>
    </location>
</feature>